<proteinExistence type="predicted"/>
<gene>
    <name evidence="1" type="ORF">EVEC_LOCUS3169</name>
</gene>
<dbReference type="Proteomes" id="UP000274131">
    <property type="component" value="Unassembled WGS sequence"/>
</dbReference>
<dbReference type="GO" id="GO:0005739">
    <property type="term" value="C:mitochondrion"/>
    <property type="evidence" value="ECO:0007669"/>
    <property type="project" value="TreeGrafter"/>
</dbReference>
<name>A0A0N4V0L4_ENTVE</name>
<dbReference type="EMBL" id="UXUI01007525">
    <property type="protein sequence ID" value="VDD88026.1"/>
    <property type="molecule type" value="Genomic_DNA"/>
</dbReference>
<protein>
    <submittedName>
        <fullName evidence="3">MRP-S23 domain-containing protein</fullName>
    </submittedName>
</protein>
<dbReference type="Pfam" id="PF06784">
    <property type="entry name" value="UPF0240"/>
    <property type="match status" value="1"/>
</dbReference>
<evidence type="ECO:0000313" key="3">
    <source>
        <dbReference type="WBParaSite" id="EVEC_0000346101-mRNA-1"/>
    </source>
</evidence>
<organism evidence="3">
    <name type="scientific">Enterobius vermicularis</name>
    <name type="common">Human pinworm</name>
    <dbReference type="NCBI Taxonomy" id="51028"/>
    <lineage>
        <taxon>Eukaryota</taxon>
        <taxon>Metazoa</taxon>
        <taxon>Ecdysozoa</taxon>
        <taxon>Nematoda</taxon>
        <taxon>Chromadorea</taxon>
        <taxon>Rhabditida</taxon>
        <taxon>Spirurina</taxon>
        <taxon>Oxyuridomorpha</taxon>
        <taxon>Oxyuroidea</taxon>
        <taxon>Oxyuridae</taxon>
        <taxon>Enterobius</taxon>
    </lineage>
</organism>
<dbReference type="InterPro" id="IPR009622">
    <property type="entry name" value="NDUFAF4"/>
</dbReference>
<dbReference type="PANTHER" id="PTHR13338">
    <property type="entry name" value="UPF0240 PROTEIN"/>
    <property type="match status" value="1"/>
</dbReference>
<sequence length="441" mass="51986">MDWDEESKVKKVDAVNGKRILLRFLVTEWKQTSTKTPPKTPEAFPIDGKHRQQQLILDVSQVFQWYKFDVGPVFSEMKRIINAIFRPLKNFRERKVLPKMYFRAPTFSILCGKYLLLVTGFLADQVLDPAPLYKEERKYYDAIQKDENIRKDLATKHEQLVNNMYKFSIHSSQAKEKYPSERRLPTWESEWEHRNDPIWEYGYYEPPVDKIPKGKLMFREAIEILHARQELFGDQDIPRTKIAESKKLLEDHPVKLFIIGIFCTHWKGRKEFVACAGLGVLNPHNPSILFMHLTCDNCRIQVVSLSELERLQRKIEFKEGQIKSIGDIDIDFRRFLRQNPLEEEVYDKLGEEEKRRFLKETLLLHAEEKKRLKERMEKVSWVLTWLCFSMVSLVGDEDGARVATGLLGQSYRLRFLPELDMQSEIEERGTGDVENDDVKKG</sequence>
<keyword evidence="2" id="KW-1185">Reference proteome</keyword>
<accession>A0A0N4V0L4</accession>
<dbReference type="PANTHER" id="PTHR13338:SF4">
    <property type="entry name" value="NADH DEHYDROGENASE [UBIQUINONE] 1 ALPHA SUBCOMPLEX ASSEMBLY FACTOR 4"/>
    <property type="match status" value="1"/>
</dbReference>
<dbReference type="OrthoDB" id="5862942at2759"/>
<reference evidence="3" key="1">
    <citation type="submission" date="2017-02" db="UniProtKB">
        <authorList>
            <consortium name="WormBaseParasite"/>
        </authorList>
    </citation>
    <scope>IDENTIFICATION</scope>
</reference>
<dbReference type="STRING" id="51028.A0A0N4V0L4"/>
<dbReference type="AlphaFoldDB" id="A0A0N4V0L4"/>
<evidence type="ECO:0000313" key="2">
    <source>
        <dbReference type="Proteomes" id="UP000274131"/>
    </source>
</evidence>
<dbReference type="WBParaSite" id="EVEC_0000346101-mRNA-1">
    <property type="protein sequence ID" value="EVEC_0000346101-mRNA-1"/>
    <property type="gene ID" value="EVEC_0000346101"/>
</dbReference>
<dbReference type="GO" id="GO:0032981">
    <property type="term" value="P:mitochondrial respiratory chain complex I assembly"/>
    <property type="evidence" value="ECO:0007669"/>
    <property type="project" value="InterPro"/>
</dbReference>
<evidence type="ECO:0000313" key="1">
    <source>
        <dbReference type="EMBL" id="VDD88026.1"/>
    </source>
</evidence>
<reference evidence="1 2" key="2">
    <citation type="submission" date="2018-10" db="EMBL/GenBank/DDBJ databases">
        <authorList>
            <consortium name="Pathogen Informatics"/>
        </authorList>
    </citation>
    <scope>NUCLEOTIDE SEQUENCE [LARGE SCALE GENOMIC DNA]</scope>
</reference>